<keyword evidence="1" id="KW-1133">Transmembrane helix</keyword>
<name>A0ABT3H755_9HYPH</name>
<protein>
    <recommendedName>
        <fullName evidence="4">Fimbrial protein</fullName>
    </recommendedName>
</protein>
<accession>A0ABT3H755</accession>
<dbReference type="EMBL" id="JAOQNS010000001">
    <property type="protein sequence ID" value="MCW2306218.1"/>
    <property type="molecule type" value="Genomic_DNA"/>
</dbReference>
<evidence type="ECO:0000313" key="3">
    <source>
        <dbReference type="Proteomes" id="UP001209755"/>
    </source>
</evidence>
<feature type="transmembrane region" description="Helical" evidence="1">
    <location>
        <begin position="28"/>
        <end position="52"/>
    </location>
</feature>
<evidence type="ECO:0008006" key="4">
    <source>
        <dbReference type="Google" id="ProtNLM"/>
    </source>
</evidence>
<gene>
    <name evidence="2" type="ORF">M2319_000534</name>
</gene>
<keyword evidence="1" id="KW-0812">Transmembrane</keyword>
<dbReference type="RefSeq" id="WP_264599877.1">
    <property type="nucleotide sequence ID" value="NZ_JAOQNS010000001.1"/>
</dbReference>
<organism evidence="2 3">
    <name type="scientific">Rhodobium gokarnense</name>
    <dbReference type="NCBI Taxonomy" id="364296"/>
    <lineage>
        <taxon>Bacteria</taxon>
        <taxon>Pseudomonadati</taxon>
        <taxon>Pseudomonadota</taxon>
        <taxon>Alphaproteobacteria</taxon>
        <taxon>Hyphomicrobiales</taxon>
        <taxon>Rhodobiaceae</taxon>
        <taxon>Rhodobium</taxon>
    </lineage>
</organism>
<evidence type="ECO:0000313" key="2">
    <source>
        <dbReference type="EMBL" id="MCW2306218.1"/>
    </source>
</evidence>
<evidence type="ECO:0000256" key="1">
    <source>
        <dbReference type="SAM" id="Phobius"/>
    </source>
</evidence>
<reference evidence="3" key="1">
    <citation type="submission" date="2023-07" db="EMBL/GenBank/DDBJ databases">
        <title>Genome sequencing of Purple Non-Sulfur Bacteria from various extreme environments.</title>
        <authorList>
            <person name="Mayer M."/>
        </authorList>
    </citation>
    <scope>NUCLEOTIDE SEQUENCE [LARGE SCALE GENOMIC DNA]</scope>
    <source>
        <strain evidence="3">DSM 17935</strain>
    </source>
</reference>
<proteinExistence type="predicted"/>
<sequence length="121" mass="13380">MTHPVFDDEDEAPLDPATERLQKKLRRLVLVSGLIMMLGLIAVFSVIVYRVVKSDTAEMRDIPANIEALVEDPLDGDVVSTSLDGRHLAITLRTEDGLKVLVIDLDTADVLRRVTLTGTRD</sequence>
<keyword evidence="3" id="KW-1185">Reference proteome</keyword>
<comment type="caution">
    <text evidence="2">The sequence shown here is derived from an EMBL/GenBank/DDBJ whole genome shotgun (WGS) entry which is preliminary data.</text>
</comment>
<keyword evidence="1" id="KW-0472">Membrane</keyword>
<dbReference type="Proteomes" id="UP001209755">
    <property type="component" value="Unassembled WGS sequence"/>
</dbReference>